<evidence type="ECO:0000313" key="6">
    <source>
        <dbReference type="EMBL" id="OBK90764.1"/>
    </source>
</evidence>
<dbReference type="SUPFAM" id="SSF53474">
    <property type="entry name" value="alpha/beta-Hydrolases"/>
    <property type="match status" value="1"/>
</dbReference>
<accession>A0A1A3U7F4</accession>
<feature type="domain" description="Carboxylesterase type B" evidence="5">
    <location>
        <begin position="14"/>
        <end position="377"/>
    </location>
</feature>
<evidence type="ECO:0000256" key="3">
    <source>
        <dbReference type="ARBA" id="ARBA00022801"/>
    </source>
</evidence>
<comment type="caution">
    <text evidence="6">The sequence shown here is derived from an EMBL/GenBank/DDBJ whole genome shotgun (WGS) entry which is preliminary data.</text>
</comment>
<dbReference type="Proteomes" id="UP000093759">
    <property type="component" value="Unassembled WGS sequence"/>
</dbReference>
<dbReference type="InterPro" id="IPR050309">
    <property type="entry name" value="Type-B_Carboxylest/Lipase"/>
</dbReference>
<dbReference type="GO" id="GO:0016787">
    <property type="term" value="F:hydrolase activity"/>
    <property type="evidence" value="ECO:0007669"/>
    <property type="project" value="UniProtKB-KW"/>
</dbReference>
<dbReference type="Gene3D" id="3.40.50.1820">
    <property type="entry name" value="alpha/beta hydrolase"/>
    <property type="match status" value="1"/>
</dbReference>
<protein>
    <recommendedName>
        <fullName evidence="4">Carboxylic ester hydrolase</fullName>
        <ecNumber evidence="4">3.1.1.-</ecNumber>
    </recommendedName>
</protein>
<organism evidence="6 7">
    <name type="scientific">Mycolicibacter sinensis (strain JDM601)</name>
    <name type="common">Mycobacterium sinense</name>
    <dbReference type="NCBI Taxonomy" id="875328"/>
    <lineage>
        <taxon>Bacteria</taxon>
        <taxon>Bacillati</taxon>
        <taxon>Actinomycetota</taxon>
        <taxon>Actinomycetes</taxon>
        <taxon>Mycobacteriales</taxon>
        <taxon>Mycobacteriaceae</taxon>
        <taxon>Mycolicibacter</taxon>
    </lineage>
</organism>
<dbReference type="InterPro" id="IPR019826">
    <property type="entry name" value="Carboxylesterase_B_AS"/>
</dbReference>
<dbReference type="Pfam" id="PF00135">
    <property type="entry name" value="COesterase"/>
    <property type="match status" value="1"/>
</dbReference>
<sequence>MSPYFGPGWIRGHDYLTLNIWSPPTVDSSPVMVFVHGGGFVAGSNRAALYDGAAFARDGVVMVTVNYRLGIAGFLDLLDAPRNRGLLDVLAALAWVRDNIAAFGGDPANVTLFGQSAGATIVGAALATPEADGLIRRAITQSGSGLRAFSGEQAERVALAAATALDVAPTAADFGAVADDDLIAVMPALTGLDLATVDRMDPLAGLSPLGVVSDRRPAEHRLAPVDLLVGTNTEEANLYLAPQGALTSSTDREVRDTAALVHPDPDALVASYRAALPGVALGQLRSTILADALFRIGSRELAEVHGNAYGYEFAWQSKALEGRLGAAHAVELPFVFDRLDLPELRGCRGLLGAGEPPKSLAAEIRACWVSFARSGNPGWPPLGRSQRVHRFAAR</sequence>
<dbReference type="AlphaFoldDB" id="A0A1A3U7F4"/>
<dbReference type="InterPro" id="IPR029058">
    <property type="entry name" value="AB_hydrolase_fold"/>
</dbReference>
<evidence type="ECO:0000259" key="5">
    <source>
        <dbReference type="Pfam" id="PF00135"/>
    </source>
</evidence>
<name>A0A1A3U7F4_MYCSD</name>
<proteinExistence type="inferred from homology"/>
<comment type="similarity">
    <text evidence="1 4">Belongs to the type-B carboxylesterase/lipase family.</text>
</comment>
<dbReference type="PROSITE" id="PS01173">
    <property type="entry name" value="LIPASE_GDXG_HIS"/>
    <property type="match status" value="1"/>
</dbReference>
<keyword evidence="3 4" id="KW-0378">Hydrolase</keyword>
<evidence type="ECO:0000256" key="1">
    <source>
        <dbReference type="ARBA" id="ARBA00005964"/>
    </source>
</evidence>
<gene>
    <name evidence="6" type="ORF">A5648_16135</name>
</gene>
<dbReference type="InterPro" id="IPR002018">
    <property type="entry name" value="CarbesteraseB"/>
</dbReference>
<dbReference type="EMBL" id="LZMF01000017">
    <property type="protein sequence ID" value="OBK90764.1"/>
    <property type="molecule type" value="Genomic_DNA"/>
</dbReference>
<dbReference type="ESTHER" id="mycsd-a0a1a3u7f4">
    <property type="family name" value="Carb_B_Bacteria"/>
</dbReference>
<evidence type="ECO:0000256" key="2">
    <source>
        <dbReference type="ARBA" id="ARBA00010515"/>
    </source>
</evidence>
<dbReference type="InterPro" id="IPR002168">
    <property type="entry name" value="Lipase_GDXG_HIS_AS"/>
</dbReference>
<evidence type="ECO:0000313" key="7">
    <source>
        <dbReference type="Proteomes" id="UP000093759"/>
    </source>
</evidence>
<comment type="similarity">
    <text evidence="2">Belongs to the 'GDXG' lipolytic enzyme family.</text>
</comment>
<dbReference type="EC" id="3.1.1.-" evidence="4"/>
<evidence type="ECO:0000256" key="4">
    <source>
        <dbReference type="RuleBase" id="RU361235"/>
    </source>
</evidence>
<dbReference type="PANTHER" id="PTHR11559">
    <property type="entry name" value="CARBOXYLESTERASE"/>
    <property type="match status" value="1"/>
</dbReference>
<reference evidence="7" key="1">
    <citation type="submission" date="2016-06" db="EMBL/GenBank/DDBJ databases">
        <authorList>
            <person name="Sutton G."/>
            <person name="Brinkac L."/>
            <person name="Sanka R."/>
            <person name="Adams M."/>
            <person name="Lau E."/>
            <person name="Garcia-Basteiro A."/>
            <person name="Lopez-Varela E."/>
            <person name="Palencia S."/>
        </authorList>
    </citation>
    <scope>NUCLEOTIDE SEQUENCE [LARGE SCALE GENOMIC DNA]</scope>
    <source>
        <strain evidence="7">1274684.2</strain>
    </source>
</reference>
<dbReference type="PROSITE" id="PS00122">
    <property type="entry name" value="CARBOXYLESTERASE_B_1"/>
    <property type="match status" value="1"/>
</dbReference>